<dbReference type="GeneTree" id="ENSGT00940000153609"/>
<protein>
    <submittedName>
        <fullName evidence="3">Uncharacterized protein</fullName>
    </submittedName>
</protein>
<name>A0A4W2IHH6_BOBOX</name>
<dbReference type="Proteomes" id="UP000429181">
    <property type="component" value="Chromosome 25"/>
</dbReference>
<evidence type="ECO:0000313" key="4">
    <source>
        <dbReference type="Proteomes" id="UP000429181"/>
    </source>
</evidence>
<dbReference type="GO" id="GO:0031901">
    <property type="term" value="C:early endosome membrane"/>
    <property type="evidence" value="ECO:0007669"/>
    <property type="project" value="TreeGrafter"/>
</dbReference>
<proteinExistence type="inferred from homology"/>
<dbReference type="GO" id="GO:0034499">
    <property type="term" value="P:late endosome to Golgi transport"/>
    <property type="evidence" value="ECO:0007669"/>
    <property type="project" value="TreeGrafter"/>
</dbReference>
<dbReference type="PANTHER" id="PTHR45963">
    <property type="entry name" value="RE52028P"/>
    <property type="match status" value="1"/>
</dbReference>
<evidence type="ECO:0000256" key="1">
    <source>
        <dbReference type="ARBA" id="ARBA00010883"/>
    </source>
</evidence>
<keyword evidence="2" id="KW-0813">Transport</keyword>
<evidence type="ECO:0000313" key="3">
    <source>
        <dbReference type="Ensembl" id="ENSBIXP00005042745.1"/>
    </source>
</evidence>
<accession>A0A4W2IHH6</accession>
<dbReference type="InterPro" id="IPR051074">
    <property type="entry name" value="Sorting_Nexin"/>
</dbReference>
<reference evidence="3 4" key="1">
    <citation type="submission" date="2018-11" db="EMBL/GenBank/DDBJ databases">
        <title>Haplotype-resolved cattle genomes.</title>
        <authorList>
            <person name="Low W.Y."/>
            <person name="Tearle R."/>
            <person name="Bickhart D.M."/>
            <person name="Rosen B.D."/>
            <person name="Koren S."/>
            <person name="Rhie A."/>
            <person name="Hiendleder S."/>
            <person name="Phillippy A.M."/>
            <person name="Smith T.P.L."/>
            <person name="Williams J.L."/>
        </authorList>
    </citation>
    <scope>NUCLEOTIDE SEQUENCE [LARGE SCALE GENOMIC DNA]</scope>
</reference>
<dbReference type="AlphaFoldDB" id="A0A4W2IHH6"/>
<dbReference type="GO" id="GO:0030904">
    <property type="term" value="C:retromer complex"/>
    <property type="evidence" value="ECO:0007669"/>
    <property type="project" value="TreeGrafter"/>
</dbReference>
<dbReference type="GO" id="GO:0032456">
    <property type="term" value="P:endocytic recycling"/>
    <property type="evidence" value="ECO:0007669"/>
    <property type="project" value="TreeGrafter"/>
</dbReference>
<dbReference type="GO" id="GO:0032266">
    <property type="term" value="F:phosphatidylinositol-3-phosphate binding"/>
    <property type="evidence" value="ECO:0007669"/>
    <property type="project" value="TreeGrafter"/>
</dbReference>
<reference evidence="3" key="2">
    <citation type="submission" date="2025-08" db="UniProtKB">
        <authorList>
            <consortium name="Ensembl"/>
        </authorList>
    </citation>
    <scope>IDENTIFICATION</scope>
</reference>
<organism evidence="3 4">
    <name type="scientific">Bos indicus x Bos taurus</name>
    <name type="common">Hybrid cattle</name>
    <dbReference type="NCBI Taxonomy" id="30522"/>
    <lineage>
        <taxon>Eukaryota</taxon>
        <taxon>Metazoa</taxon>
        <taxon>Chordata</taxon>
        <taxon>Craniata</taxon>
        <taxon>Vertebrata</taxon>
        <taxon>Euteleostomi</taxon>
        <taxon>Mammalia</taxon>
        <taxon>Eutheria</taxon>
        <taxon>Laurasiatheria</taxon>
        <taxon>Artiodactyla</taxon>
        <taxon>Ruminantia</taxon>
        <taxon>Pecora</taxon>
        <taxon>Bovidae</taxon>
        <taxon>Bovinae</taxon>
        <taxon>Bos</taxon>
    </lineage>
</organism>
<comment type="similarity">
    <text evidence="1">Belongs to the sorting nexin family.</text>
</comment>
<evidence type="ECO:0000256" key="2">
    <source>
        <dbReference type="ARBA" id="ARBA00022448"/>
    </source>
</evidence>
<dbReference type="PANTHER" id="PTHR45963:SF3">
    <property type="entry name" value="SORTING NEXIN-12"/>
    <property type="match status" value="1"/>
</dbReference>
<dbReference type="Ensembl" id="ENSBIXT00005038361.1">
    <property type="protein sequence ID" value="ENSBIXP00005042745.1"/>
    <property type="gene ID" value="ENSBIXG00005026244.1"/>
</dbReference>
<sequence length="119" mass="13544">MSDLAVADTWSLNLKLQELTNAYRLPSNFLDINIFNPQTVGVGCTQRTTVLIVPPLPGKVLKWQLPFRGNERVFEDLLAELLINWMDAGHPPAQNERCLHMFLQEEATDRNCVPRKVCP</sequence>